<keyword evidence="2" id="KW-1003">Cell membrane</keyword>
<dbReference type="PANTHER" id="PTHR33885">
    <property type="entry name" value="PHAGE SHOCK PROTEIN C"/>
    <property type="match status" value="1"/>
</dbReference>
<feature type="transmembrane region" description="Helical" evidence="6">
    <location>
        <begin position="230"/>
        <end position="263"/>
    </location>
</feature>
<dbReference type="Pfam" id="PF22744">
    <property type="entry name" value="Toast-rack_PspC-Cterm"/>
    <property type="match status" value="1"/>
</dbReference>
<dbReference type="InterPro" id="IPR054319">
    <property type="entry name" value="PspC-rel_ToastRack"/>
</dbReference>
<evidence type="ECO:0000256" key="2">
    <source>
        <dbReference type="ARBA" id="ARBA00022475"/>
    </source>
</evidence>
<proteinExistence type="predicted"/>
<accession>A0A521BZN6</accession>
<dbReference type="InterPro" id="IPR052027">
    <property type="entry name" value="PspC"/>
</dbReference>
<dbReference type="GO" id="GO:0005886">
    <property type="term" value="C:plasma membrane"/>
    <property type="evidence" value="ECO:0007669"/>
    <property type="project" value="UniProtKB-SubCell"/>
</dbReference>
<sequence>MKKTLYINLNGFAFHIDEDAYEKLNQYLKNIERSFSDKEEAKEIVSDIEARIAELFHSKKQSMNEVITLGEVEEVMGTIGQPQDIANETEEEENYQRQPSGEMAPPLYGKRLYRDPDNRVLGGVCGGLGAYFNVDPLVFRILFLFTFFFYGSSLLVYIVLWIAMPEAITITEKLQMKGPAGYERWEENLRNEYREVSDRFKRSKAYQGSSGAFSRGSDTIGNAISGLLQALAVIIGAVLMITTLIVLVSLIFAFTFGFTFLDFSGVGNYLTSLPSLFISGKDMIFGSIGLVLVTCIPVVALFYLGFRLVFRFKSRIKFAGLASLALWVIGLIMLFYASARVAGDFAVSHDTYQKELLQLPNDSIIYLKPNPAVYNNQLKNHLFDVNQLDVYADNKKFYVQGSPRIELVSGREYSIEIMKSARGKTIDQAQKNCDDIEFFWMQEDAVLNVDAIFTLQEESKIRNQKLKVILTVPQDVTVNVDDELEWMVYNRIN</sequence>
<dbReference type="PANTHER" id="PTHR33885:SF3">
    <property type="entry name" value="PHAGE SHOCK PROTEIN C"/>
    <property type="match status" value="1"/>
</dbReference>
<dbReference type="OrthoDB" id="5772680at2"/>
<feature type="domain" description="PspC-related transmembrane region" evidence="8">
    <location>
        <begin position="214"/>
        <end position="345"/>
    </location>
</feature>
<reference evidence="10 11" key="1">
    <citation type="submission" date="2017-05" db="EMBL/GenBank/DDBJ databases">
        <authorList>
            <person name="Varghese N."/>
            <person name="Submissions S."/>
        </authorList>
    </citation>
    <scope>NUCLEOTIDE SEQUENCE [LARGE SCALE GENOMIC DNA]</scope>
    <source>
        <strain evidence="10 11">DSM 27040</strain>
    </source>
</reference>
<evidence type="ECO:0000259" key="7">
    <source>
        <dbReference type="Pfam" id="PF04024"/>
    </source>
</evidence>
<dbReference type="InterPro" id="IPR054321">
    <property type="entry name" value="PspC-rel_TM"/>
</dbReference>
<keyword evidence="11" id="KW-1185">Reference proteome</keyword>
<dbReference type="Proteomes" id="UP000319040">
    <property type="component" value="Unassembled WGS sequence"/>
</dbReference>
<organism evidence="10 11">
    <name type="scientific">Saccharicrinis carchari</name>
    <dbReference type="NCBI Taxonomy" id="1168039"/>
    <lineage>
        <taxon>Bacteria</taxon>
        <taxon>Pseudomonadati</taxon>
        <taxon>Bacteroidota</taxon>
        <taxon>Bacteroidia</taxon>
        <taxon>Marinilabiliales</taxon>
        <taxon>Marinilabiliaceae</taxon>
        <taxon>Saccharicrinis</taxon>
    </lineage>
</organism>
<name>A0A521BZN6_SACCC</name>
<protein>
    <submittedName>
        <fullName evidence="10">Phage shock protein C (PspC) family protein</fullName>
    </submittedName>
</protein>
<feature type="domain" description="Phage shock protein PspC N-terminal" evidence="7">
    <location>
        <begin position="110"/>
        <end position="167"/>
    </location>
</feature>
<feature type="transmembrane region" description="Helical" evidence="6">
    <location>
        <begin position="283"/>
        <end position="306"/>
    </location>
</feature>
<dbReference type="AlphaFoldDB" id="A0A521BZN6"/>
<evidence type="ECO:0000313" key="11">
    <source>
        <dbReference type="Proteomes" id="UP000319040"/>
    </source>
</evidence>
<keyword evidence="4 6" id="KW-1133">Transmembrane helix</keyword>
<dbReference type="Pfam" id="PF04024">
    <property type="entry name" value="PspC"/>
    <property type="match status" value="1"/>
</dbReference>
<dbReference type="EMBL" id="FXTB01000002">
    <property type="protein sequence ID" value="SMO52613.1"/>
    <property type="molecule type" value="Genomic_DNA"/>
</dbReference>
<evidence type="ECO:0000259" key="9">
    <source>
        <dbReference type="Pfam" id="PF22744"/>
    </source>
</evidence>
<evidence type="ECO:0000256" key="5">
    <source>
        <dbReference type="ARBA" id="ARBA00023136"/>
    </source>
</evidence>
<keyword evidence="3 6" id="KW-0812">Transmembrane</keyword>
<feature type="transmembrane region" description="Helical" evidence="6">
    <location>
        <begin position="137"/>
        <end position="163"/>
    </location>
</feature>
<evidence type="ECO:0000256" key="6">
    <source>
        <dbReference type="SAM" id="Phobius"/>
    </source>
</evidence>
<evidence type="ECO:0000256" key="1">
    <source>
        <dbReference type="ARBA" id="ARBA00004162"/>
    </source>
</evidence>
<evidence type="ECO:0000259" key="8">
    <source>
        <dbReference type="Pfam" id="PF22571"/>
    </source>
</evidence>
<evidence type="ECO:0000256" key="3">
    <source>
        <dbReference type="ARBA" id="ARBA00022692"/>
    </source>
</evidence>
<comment type="subcellular location">
    <subcellularLocation>
        <location evidence="1">Cell membrane</location>
        <topology evidence="1">Single-pass membrane protein</topology>
    </subcellularLocation>
</comment>
<feature type="transmembrane region" description="Helical" evidence="6">
    <location>
        <begin position="318"/>
        <end position="339"/>
    </location>
</feature>
<dbReference type="InterPro" id="IPR007168">
    <property type="entry name" value="Phageshock_PspC_N"/>
</dbReference>
<keyword evidence="5 6" id="KW-0472">Membrane</keyword>
<evidence type="ECO:0000313" key="10">
    <source>
        <dbReference type="EMBL" id="SMO52613.1"/>
    </source>
</evidence>
<gene>
    <name evidence="10" type="ORF">SAMN06265379_102260</name>
</gene>
<evidence type="ECO:0000256" key="4">
    <source>
        <dbReference type="ARBA" id="ARBA00022989"/>
    </source>
</evidence>
<dbReference type="RefSeq" id="WP_142532560.1">
    <property type="nucleotide sequence ID" value="NZ_FXTB01000002.1"/>
</dbReference>
<dbReference type="Pfam" id="PF22571">
    <property type="entry name" value="LiaI-LiaF-TM_PspC"/>
    <property type="match status" value="1"/>
</dbReference>
<feature type="domain" description="PspC-related ToastRack" evidence="9">
    <location>
        <begin position="412"/>
        <end position="488"/>
    </location>
</feature>